<sequence>MPPPPPSYSLPSLLHHLRSHPTSSHSPPWSPPSHEPLWNPTANLPQHERSPHEFPFCSDGKPINPDDTVAILKRKARPIRYSKHRFRFGTSGGDFKNVFGSLECWSGIYGEAVGEYEKWLSIRERHSELGYIKESVPRTSGVSGKRKRSRRGRSLERHLEDTEASLSSSHLPEGPRARSMLPSDLRNLLRRRRSLDRYLEETEASFSHLPEGPRARYNLRRDLRTIFLEAVLDKRLRQDQMERAMKKMVTERVMREGDLRGEKGRRRGYGEIGRESCHGVDTCVVVWRSGLVEIEEVPCGLSLEGGSDGYDGDVSG</sequence>
<evidence type="ECO:0000313" key="2">
    <source>
        <dbReference type="EMBL" id="KAF2274206.1"/>
    </source>
</evidence>
<dbReference type="RefSeq" id="XP_033651745.1">
    <property type="nucleotide sequence ID" value="XM_033799885.1"/>
</dbReference>
<name>A0A6A6JEZ7_WESOR</name>
<proteinExistence type="predicted"/>
<organism evidence="2 3">
    <name type="scientific">Westerdykella ornata</name>
    <dbReference type="NCBI Taxonomy" id="318751"/>
    <lineage>
        <taxon>Eukaryota</taxon>
        <taxon>Fungi</taxon>
        <taxon>Dikarya</taxon>
        <taxon>Ascomycota</taxon>
        <taxon>Pezizomycotina</taxon>
        <taxon>Dothideomycetes</taxon>
        <taxon>Pleosporomycetidae</taxon>
        <taxon>Pleosporales</taxon>
        <taxon>Sporormiaceae</taxon>
        <taxon>Westerdykella</taxon>
    </lineage>
</organism>
<protein>
    <submittedName>
        <fullName evidence="2">Uncharacterized protein</fullName>
    </submittedName>
</protein>
<feature type="compositionally biased region" description="Low complexity" evidence="1">
    <location>
        <begin position="9"/>
        <end position="27"/>
    </location>
</feature>
<dbReference type="Proteomes" id="UP000800097">
    <property type="component" value="Unassembled WGS sequence"/>
</dbReference>
<gene>
    <name evidence="2" type="ORF">EI97DRAFT_444219</name>
</gene>
<dbReference type="GeneID" id="54553060"/>
<dbReference type="AlphaFoldDB" id="A0A6A6JEZ7"/>
<feature type="region of interest" description="Disordered" evidence="1">
    <location>
        <begin position="1"/>
        <end position="52"/>
    </location>
</feature>
<accession>A0A6A6JEZ7</accession>
<evidence type="ECO:0000256" key="1">
    <source>
        <dbReference type="SAM" id="MobiDB-lite"/>
    </source>
</evidence>
<keyword evidence="3" id="KW-1185">Reference proteome</keyword>
<feature type="region of interest" description="Disordered" evidence="1">
    <location>
        <begin position="137"/>
        <end position="183"/>
    </location>
</feature>
<reference evidence="2" key="1">
    <citation type="journal article" date="2020" name="Stud. Mycol.">
        <title>101 Dothideomycetes genomes: a test case for predicting lifestyles and emergence of pathogens.</title>
        <authorList>
            <person name="Haridas S."/>
            <person name="Albert R."/>
            <person name="Binder M."/>
            <person name="Bloem J."/>
            <person name="Labutti K."/>
            <person name="Salamov A."/>
            <person name="Andreopoulos B."/>
            <person name="Baker S."/>
            <person name="Barry K."/>
            <person name="Bills G."/>
            <person name="Bluhm B."/>
            <person name="Cannon C."/>
            <person name="Castanera R."/>
            <person name="Culley D."/>
            <person name="Daum C."/>
            <person name="Ezra D."/>
            <person name="Gonzalez J."/>
            <person name="Henrissat B."/>
            <person name="Kuo A."/>
            <person name="Liang C."/>
            <person name="Lipzen A."/>
            <person name="Lutzoni F."/>
            <person name="Magnuson J."/>
            <person name="Mondo S."/>
            <person name="Nolan M."/>
            <person name="Ohm R."/>
            <person name="Pangilinan J."/>
            <person name="Park H.-J."/>
            <person name="Ramirez L."/>
            <person name="Alfaro M."/>
            <person name="Sun H."/>
            <person name="Tritt A."/>
            <person name="Yoshinaga Y."/>
            <person name="Zwiers L.-H."/>
            <person name="Turgeon B."/>
            <person name="Goodwin S."/>
            <person name="Spatafora J."/>
            <person name="Crous P."/>
            <person name="Grigoriev I."/>
        </authorList>
    </citation>
    <scope>NUCLEOTIDE SEQUENCE</scope>
    <source>
        <strain evidence="2">CBS 379.55</strain>
    </source>
</reference>
<dbReference type="EMBL" id="ML986504">
    <property type="protein sequence ID" value="KAF2274206.1"/>
    <property type="molecule type" value="Genomic_DNA"/>
</dbReference>
<evidence type="ECO:0000313" key="3">
    <source>
        <dbReference type="Proteomes" id="UP000800097"/>
    </source>
</evidence>